<dbReference type="PANTHER" id="PTHR30616">
    <property type="entry name" value="UNCHARACTERIZED PROTEIN YFIH"/>
    <property type="match status" value="1"/>
</dbReference>
<evidence type="ECO:0000256" key="8">
    <source>
        <dbReference type="ARBA" id="ARBA00048968"/>
    </source>
</evidence>
<evidence type="ECO:0000256" key="9">
    <source>
        <dbReference type="ARBA" id="ARBA00049893"/>
    </source>
</evidence>
<reference evidence="11" key="1">
    <citation type="submission" date="2016-06" db="EMBL/GenBank/DDBJ databases">
        <title>Draft genome sequence of Desulfoplanes formicivorans strain Pf12B.</title>
        <authorList>
            <person name="Watanabe M."/>
            <person name="Kojima H."/>
            <person name="Fukui M."/>
        </authorList>
    </citation>
    <scope>NUCLEOTIDE SEQUENCE [LARGE SCALE GENOMIC DNA]</scope>
    <source>
        <strain evidence="11">Pf12B</strain>
    </source>
</reference>
<dbReference type="GO" id="GO:0017061">
    <property type="term" value="F:S-methyl-5-thioadenosine phosphorylase activity"/>
    <property type="evidence" value="ECO:0007669"/>
    <property type="project" value="UniProtKB-EC"/>
</dbReference>
<comment type="similarity">
    <text evidence="2">Belongs to the purine nucleoside phosphorylase YfiH/LACC1 family.</text>
</comment>
<comment type="catalytic activity">
    <reaction evidence="9">
        <text>S-methyl-5'-thioadenosine + phosphate = 5-(methylsulfanyl)-alpha-D-ribose 1-phosphate + adenine</text>
        <dbReference type="Rhea" id="RHEA:11852"/>
        <dbReference type="ChEBI" id="CHEBI:16708"/>
        <dbReference type="ChEBI" id="CHEBI:17509"/>
        <dbReference type="ChEBI" id="CHEBI:43474"/>
        <dbReference type="ChEBI" id="CHEBI:58533"/>
        <dbReference type="EC" id="2.4.2.28"/>
    </reaction>
    <physiologicalReaction direction="left-to-right" evidence="9">
        <dbReference type="Rhea" id="RHEA:11853"/>
    </physiologicalReaction>
</comment>
<dbReference type="PANTHER" id="PTHR30616:SF2">
    <property type="entry name" value="PURINE NUCLEOSIDE PHOSPHORYLASE LACC1"/>
    <property type="match status" value="1"/>
</dbReference>
<dbReference type="InterPro" id="IPR038371">
    <property type="entry name" value="Cu_polyphenol_OxRdtase_sf"/>
</dbReference>
<evidence type="ECO:0000256" key="7">
    <source>
        <dbReference type="ARBA" id="ARBA00047989"/>
    </source>
</evidence>
<evidence type="ECO:0000313" key="11">
    <source>
        <dbReference type="Proteomes" id="UP000095200"/>
    </source>
</evidence>
<keyword evidence="6" id="KW-0862">Zinc</keyword>
<evidence type="ECO:0000313" key="10">
    <source>
        <dbReference type="EMBL" id="GAU08206.1"/>
    </source>
</evidence>
<dbReference type="OrthoDB" id="4279at2"/>
<dbReference type="Pfam" id="PF02578">
    <property type="entry name" value="Cu-oxidase_4"/>
    <property type="match status" value="1"/>
</dbReference>
<evidence type="ECO:0000256" key="4">
    <source>
        <dbReference type="ARBA" id="ARBA00022723"/>
    </source>
</evidence>
<keyword evidence="11" id="KW-1185">Reference proteome</keyword>
<accession>A0A194AGJ6</accession>
<proteinExistence type="inferred from homology"/>
<evidence type="ECO:0000256" key="1">
    <source>
        <dbReference type="ARBA" id="ARBA00000553"/>
    </source>
</evidence>
<dbReference type="InterPro" id="IPR003730">
    <property type="entry name" value="Cu_polyphenol_OxRdtase"/>
</dbReference>
<protein>
    <submittedName>
        <fullName evidence="10">Multicopper polyphenol oxidase</fullName>
    </submittedName>
</protein>
<sequence>MIPYIPFTFPHLPFIRCAFGTRMQGASTGPFAESNISFEVGDKQERVLANRHRLRRELGFTRWCELRQVHGCDMVIDPLDDVIQGTEQPGDGLATREPRVGLVIKTADCQPILLAHTSGKYIAAIHCGWKGNRQNFPCKAVVAFCNAYGLEPREILAVRGPSLSPAASEFTKFSTEWGQAFSRYFDPATQTMNLWQLTRHQLLEAGLLPSNIFGLDLCTHSMSQWFFSYRRNKVCGRQASIIWMEK</sequence>
<dbReference type="AlphaFoldDB" id="A0A194AGJ6"/>
<gene>
    <name evidence="10" type="ORF">DPF_0909</name>
</gene>
<evidence type="ECO:0000256" key="3">
    <source>
        <dbReference type="ARBA" id="ARBA00022679"/>
    </source>
</evidence>
<keyword evidence="3" id="KW-0808">Transferase</keyword>
<dbReference type="EMBL" id="BDFE01000009">
    <property type="protein sequence ID" value="GAU08206.1"/>
    <property type="molecule type" value="Genomic_DNA"/>
</dbReference>
<comment type="caution">
    <text evidence="10">The sequence shown here is derived from an EMBL/GenBank/DDBJ whole genome shotgun (WGS) entry which is preliminary data.</text>
</comment>
<evidence type="ECO:0000256" key="5">
    <source>
        <dbReference type="ARBA" id="ARBA00022801"/>
    </source>
</evidence>
<comment type="catalytic activity">
    <reaction evidence="7">
        <text>adenosine + H2O + H(+) = inosine + NH4(+)</text>
        <dbReference type="Rhea" id="RHEA:24408"/>
        <dbReference type="ChEBI" id="CHEBI:15377"/>
        <dbReference type="ChEBI" id="CHEBI:15378"/>
        <dbReference type="ChEBI" id="CHEBI:16335"/>
        <dbReference type="ChEBI" id="CHEBI:17596"/>
        <dbReference type="ChEBI" id="CHEBI:28938"/>
        <dbReference type="EC" id="3.5.4.4"/>
    </reaction>
    <physiologicalReaction direction="left-to-right" evidence="7">
        <dbReference type="Rhea" id="RHEA:24409"/>
    </physiologicalReaction>
</comment>
<dbReference type="Proteomes" id="UP000095200">
    <property type="component" value="Unassembled WGS sequence"/>
</dbReference>
<comment type="catalytic activity">
    <reaction evidence="8">
        <text>adenosine + phosphate = alpha-D-ribose 1-phosphate + adenine</text>
        <dbReference type="Rhea" id="RHEA:27642"/>
        <dbReference type="ChEBI" id="CHEBI:16335"/>
        <dbReference type="ChEBI" id="CHEBI:16708"/>
        <dbReference type="ChEBI" id="CHEBI:43474"/>
        <dbReference type="ChEBI" id="CHEBI:57720"/>
        <dbReference type="EC" id="2.4.2.1"/>
    </reaction>
    <physiologicalReaction direction="left-to-right" evidence="8">
        <dbReference type="Rhea" id="RHEA:27643"/>
    </physiologicalReaction>
</comment>
<comment type="catalytic activity">
    <reaction evidence="1">
        <text>inosine + phosphate = alpha-D-ribose 1-phosphate + hypoxanthine</text>
        <dbReference type="Rhea" id="RHEA:27646"/>
        <dbReference type="ChEBI" id="CHEBI:17368"/>
        <dbReference type="ChEBI" id="CHEBI:17596"/>
        <dbReference type="ChEBI" id="CHEBI:43474"/>
        <dbReference type="ChEBI" id="CHEBI:57720"/>
        <dbReference type="EC" id="2.4.2.1"/>
    </reaction>
    <physiologicalReaction direction="left-to-right" evidence="1">
        <dbReference type="Rhea" id="RHEA:27647"/>
    </physiologicalReaction>
</comment>
<dbReference type="CDD" id="cd16833">
    <property type="entry name" value="YfiH"/>
    <property type="match status" value="1"/>
</dbReference>
<organism evidence="10 11">
    <name type="scientific">Desulfoplanes formicivorans</name>
    <dbReference type="NCBI Taxonomy" id="1592317"/>
    <lineage>
        <taxon>Bacteria</taxon>
        <taxon>Pseudomonadati</taxon>
        <taxon>Thermodesulfobacteriota</taxon>
        <taxon>Desulfovibrionia</taxon>
        <taxon>Desulfovibrionales</taxon>
        <taxon>Desulfoplanaceae</taxon>
        <taxon>Desulfoplanes</taxon>
    </lineage>
</organism>
<evidence type="ECO:0000256" key="2">
    <source>
        <dbReference type="ARBA" id="ARBA00007353"/>
    </source>
</evidence>
<evidence type="ECO:0000256" key="6">
    <source>
        <dbReference type="ARBA" id="ARBA00022833"/>
    </source>
</evidence>
<dbReference type="GO" id="GO:0016787">
    <property type="term" value="F:hydrolase activity"/>
    <property type="evidence" value="ECO:0007669"/>
    <property type="project" value="UniProtKB-KW"/>
</dbReference>
<dbReference type="InterPro" id="IPR011324">
    <property type="entry name" value="Cytotoxic_necrot_fac-like_cat"/>
</dbReference>
<keyword evidence="4" id="KW-0479">Metal-binding</keyword>
<dbReference type="GO" id="GO:0005507">
    <property type="term" value="F:copper ion binding"/>
    <property type="evidence" value="ECO:0007669"/>
    <property type="project" value="TreeGrafter"/>
</dbReference>
<dbReference type="STRING" id="1592317.DPF_0909"/>
<dbReference type="RefSeq" id="WP_069857688.1">
    <property type="nucleotide sequence ID" value="NZ_BDFE01000009.1"/>
</dbReference>
<dbReference type="SUPFAM" id="SSF64438">
    <property type="entry name" value="CNF1/YfiH-like putative cysteine hydrolases"/>
    <property type="match status" value="1"/>
</dbReference>
<keyword evidence="5" id="KW-0378">Hydrolase</keyword>
<dbReference type="Gene3D" id="3.60.140.10">
    <property type="entry name" value="CNF1/YfiH-like putative cysteine hydrolases"/>
    <property type="match status" value="1"/>
</dbReference>
<name>A0A194AGJ6_9BACT</name>